<accession>A0A418VDJ5</accession>
<dbReference type="EMBL" id="QYYD01000011">
    <property type="protein sequence ID" value="RJF74241.1"/>
    <property type="molecule type" value="Genomic_DNA"/>
</dbReference>
<evidence type="ECO:0000256" key="1">
    <source>
        <dbReference type="SAM" id="MobiDB-lite"/>
    </source>
</evidence>
<evidence type="ECO:0000313" key="2">
    <source>
        <dbReference type="EMBL" id="RJF74241.1"/>
    </source>
</evidence>
<protein>
    <submittedName>
        <fullName evidence="2">Uncharacterized protein</fullName>
    </submittedName>
</protein>
<proteinExistence type="predicted"/>
<comment type="caution">
    <text evidence="2">The sequence shown here is derived from an EMBL/GenBank/DDBJ whole genome shotgun (WGS) entry which is preliminary data.</text>
</comment>
<sequence length="64" mass="6982">MRGRLRAAASQCSGLPHPNPLPQAGEGARRASGDSDVTKRLATRTAPPSPTRREEVRRRSQQPH</sequence>
<name>A0A418VDJ5_RHOPL</name>
<feature type="region of interest" description="Disordered" evidence="1">
    <location>
        <begin position="1"/>
        <end position="64"/>
    </location>
</feature>
<reference evidence="2 3" key="1">
    <citation type="submission" date="2018-09" db="EMBL/GenBank/DDBJ databases">
        <title>Draft genome sequence of Rhodopseudomonas palustris 2.1.18.</title>
        <authorList>
            <person name="Robertson S.L."/>
            <person name="Meyer T.E."/>
            <person name="Kyndt J.A."/>
        </authorList>
    </citation>
    <scope>NUCLEOTIDE SEQUENCE [LARGE SCALE GENOMIC DNA]</scope>
    <source>
        <strain evidence="2 3">2.1.18</strain>
    </source>
</reference>
<evidence type="ECO:0000313" key="3">
    <source>
        <dbReference type="Proteomes" id="UP000285523"/>
    </source>
</evidence>
<dbReference type="OrthoDB" id="2559672at2"/>
<dbReference type="Proteomes" id="UP000285523">
    <property type="component" value="Unassembled WGS sequence"/>
</dbReference>
<gene>
    <name evidence="2" type="ORF">D4Q52_12065</name>
</gene>
<organism evidence="2 3">
    <name type="scientific">Rhodopseudomonas palustris</name>
    <dbReference type="NCBI Taxonomy" id="1076"/>
    <lineage>
        <taxon>Bacteria</taxon>
        <taxon>Pseudomonadati</taxon>
        <taxon>Pseudomonadota</taxon>
        <taxon>Alphaproteobacteria</taxon>
        <taxon>Hyphomicrobiales</taxon>
        <taxon>Nitrobacteraceae</taxon>
        <taxon>Rhodopseudomonas</taxon>
    </lineage>
</organism>
<feature type="compositionally biased region" description="Basic and acidic residues" evidence="1">
    <location>
        <begin position="27"/>
        <end position="39"/>
    </location>
</feature>
<dbReference type="AlphaFoldDB" id="A0A418VDJ5"/>